<sequence length="73" mass="8818">MNEMSWHGDGHLLFCAWRQRAAKKSKEHFRLGFNFYCQNYKSIPNVSWWVKHLVGQTHVFPVSDTLFLFCFFF</sequence>
<name>A0A2P2Q6J8_RHIMU</name>
<evidence type="ECO:0000313" key="1">
    <source>
        <dbReference type="EMBL" id="MBX62591.1"/>
    </source>
</evidence>
<reference evidence="1" key="1">
    <citation type="submission" date="2018-02" db="EMBL/GenBank/DDBJ databases">
        <title>Rhizophora mucronata_Transcriptome.</title>
        <authorList>
            <person name="Meera S.P."/>
            <person name="Sreeshan A."/>
            <person name="Augustine A."/>
        </authorList>
    </citation>
    <scope>NUCLEOTIDE SEQUENCE</scope>
    <source>
        <tissue evidence="1">Leaf</tissue>
    </source>
</reference>
<organism evidence="1">
    <name type="scientific">Rhizophora mucronata</name>
    <name type="common">Asiatic mangrove</name>
    <dbReference type="NCBI Taxonomy" id="61149"/>
    <lineage>
        <taxon>Eukaryota</taxon>
        <taxon>Viridiplantae</taxon>
        <taxon>Streptophyta</taxon>
        <taxon>Embryophyta</taxon>
        <taxon>Tracheophyta</taxon>
        <taxon>Spermatophyta</taxon>
        <taxon>Magnoliopsida</taxon>
        <taxon>eudicotyledons</taxon>
        <taxon>Gunneridae</taxon>
        <taxon>Pentapetalae</taxon>
        <taxon>rosids</taxon>
        <taxon>fabids</taxon>
        <taxon>Malpighiales</taxon>
        <taxon>Rhizophoraceae</taxon>
        <taxon>Rhizophora</taxon>
    </lineage>
</organism>
<proteinExistence type="predicted"/>
<dbReference type="EMBL" id="GGEC01082107">
    <property type="protein sequence ID" value="MBX62591.1"/>
    <property type="molecule type" value="Transcribed_RNA"/>
</dbReference>
<accession>A0A2P2Q6J8</accession>
<dbReference type="AlphaFoldDB" id="A0A2P2Q6J8"/>
<protein>
    <submittedName>
        <fullName evidence="1">Uncharacterized protein</fullName>
    </submittedName>
</protein>